<dbReference type="OrthoDB" id="1914839at2759"/>
<organism evidence="3 4">
    <name type="scientific">Sparassis crispa</name>
    <dbReference type="NCBI Taxonomy" id="139825"/>
    <lineage>
        <taxon>Eukaryota</taxon>
        <taxon>Fungi</taxon>
        <taxon>Dikarya</taxon>
        <taxon>Basidiomycota</taxon>
        <taxon>Agaricomycotina</taxon>
        <taxon>Agaricomycetes</taxon>
        <taxon>Polyporales</taxon>
        <taxon>Sparassidaceae</taxon>
        <taxon>Sparassis</taxon>
    </lineage>
</organism>
<dbReference type="AlphaFoldDB" id="A0A401H1Y5"/>
<dbReference type="InParanoid" id="A0A401H1Y5"/>
<feature type="compositionally biased region" description="Acidic residues" evidence="2">
    <location>
        <begin position="358"/>
        <end position="383"/>
    </location>
</feature>
<protein>
    <submittedName>
        <fullName evidence="3">Probable assembly chaperone of</fullName>
    </submittedName>
</protein>
<dbReference type="FunCoup" id="A0A401H1Y5">
    <property type="interactions" value="71"/>
</dbReference>
<dbReference type="GeneID" id="38785319"/>
<evidence type="ECO:0000256" key="2">
    <source>
        <dbReference type="SAM" id="MobiDB-lite"/>
    </source>
</evidence>
<sequence>MGRTRTKSRKAALVAKKYVVEEPKAVPSIPALLEKAQSLVVQCDYELAKRFAQRVLEREPNHTQAKEILGVVYLETGELDAAKSTFESLLPPNPGAPSIPPPSAHLYLAQLSEDDPQLALRHYQSAVDILNVQLKGKERAVDLPGPSDDEVELKQNIVGALIGMVEIWMDPSYDLCFDPAAEKTCEDLLNMALQTDPGNTEALQSLASVRLSQQRPDDARVHLEHAWSVWKDLDLDDSRLPPISSRLTLVKMFLELSLFTPALLVLQGIMSSDDQEVEAWYLEGWCFFLMAEQAQEKGGKLDELAWQDLARDARDCLETCQMLHINLEHPDTPLLEHTKELIAKLDALGIQPSPDDGGKDDDGDAGWEDVDGSEDEDEDVRMW</sequence>
<evidence type="ECO:0000256" key="1">
    <source>
        <dbReference type="PROSITE-ProRule" id="PRU00339"/>
    </source>
</evidence>
<gene>
    <name evidence="3" type="ORF">SCP_1302170</name>
</gene>
<proteinExistence type="predicted"/>
<dbReference type="STRING" id="139825.A0A401H1Y5"/>
<dbReference type="Pfam" id="PF13432">
    <property type="entry name" value="TPR_16"/>
    <property type="match status" value="1"/>
</dbReference>
<evidence type="ECO:0000313" key="4">
    <source>
        <dbReference type="Proteomes" id="UP000287166"/>
    </source>
</evidence>
<dbReference type="InterPro" id="IPR019734">
    <property type="entry name" value="TPR_rpt"/>
</dbReference>
<dbReference type="SUPFAM" id="SSF48452">
    <property type="entry name" value="TPR-like"/>
    <property type="match status" value="1"/>
</dbReference>
<name>A0A401H1Y5_9APHY</name>
<dbReference type="Gene3D" id="1.25.40.10">
    <property type="entry name" value="Tetratricopeptide repeat domain"/>
    <property type="match status" value="2"/>
</dbReference>
<dbReference type="EMBL" id="BFAD01000013">
    <property type="protein sequence ID" value="GBE88402.1"/>
    <property type="molecule type" value="Genomic_DNA"/>
</dbReference>
<dbReference type="RefSeq" id="XP_027619315.1">
    <property type="nucleotide sequence ID" value="XM_027763514.1"/>
</dbReference>
<dbReference type="PROSITE" id="PS50005">
    <property type="entry name" value="TPR"/>
    <property type="match status" value="1"/>
</dbReference>
<dbReference type="InterPro" id="IPR011990">
    <property type="entry name" value="TPR-like_helical_dom_sf"/>
</dbReference>
<keyword evidence="1" id="KW-0802">TPR repeat</keyword>
<evidence type="ECO:0000313" key="3">
    <source>
        <dbReference type="EMBL" id="GBE88402.1"/>
    </source>
</evidence>
<comment type="caution">
    <text evidence="3">The sequence shown here is derived from an EMBL/GenBank/DDBJ whole genome shotgun (WGS) entry which is preliminary data.</text>
</comment>
<reference evidence="3 4" key="1">
    <citation type="journal article" date="2018" name="Sci. Rep.">
        <title>Genome sequence of the cauliflower mushroom Sparassis crispa (Hanabiratake) and its association with beneficial usage.</title>
        <authorList>
            <person name="Kiyama R."/>
            <person name="Furutani Y."/>
            <person name="Kawaguchi K."/>
            <person name="Nakanishi T."/>
        </authorList>
    </citation>
    <scope>NUCLEOTIDE SEQUENCE [LARGE SCALE GENOMIC DNA]</scope>
</reference>
<feature type="repeat" description="TPR" evidence="1">
    <location>
        <begin position="63"/>
        <end position="96"/>
    </location>
</feature>
<dbReference type="Proteomes" id="UP000287166">
    <property type="component" value="Unassembled WGS sequence"/>
</dbReference>
<keyword evidence="4" id="KW-1185">Reference proteome</keyword>
<accession>A0A401H1Y5</accession>
<feature type="region of interest" description="Disordered" evidence="2">
    <location>
        <begin position="349"/>
        <end position="383"/>
    </location>
</feature>
<dbReference type="CDD" id="cd24142">
    <property type="entry name" value="ACL4-like"/>
    <property type="match status" value="1"/>
</dbReference>